<dbReference type="InterPro" id="IPR043128">
    <property type="entry name" value="Rev_trsase/Diguanyl_cyclase"/>
</dbReference>
<dbReference type="GO" id="GO:0006281">
    <property type="term" value="P:DNA repair"/>
    <property type="evidence" value="ECO:0007669"/>
    <property type="project" value="InterPro"/>
</dbReference>
<evidence type="ECO:0000256" key="1">
    <source>
        <dbReference type="ARBA" id="ARBA00010945"/>
    </source>
</evidence>
<dbReference type="OrthoDB" id="625722at2"/>
<dbReference type="SUPFAM" id="SSF56672">
    <property type="entry name" value="DNA/RNA polymerases"/>
    <property type="match status" value="1"/>
</dbReference>
<gene>
    <name evidence="4" type="ORF">SAMN05444682_11511</name>
</gene>
<dbReference type="InterPro" id="IPR050356">
    <property type="entry name" value="SulA_CellDiv_inhibitor"/>
</dbReference>
<dbReference type="PANTHER" id="PTHR35369">
    <property type="entry name" value="BLR3025 PROTEIN-RELATED"/>
    <property type="match status" value="1"/>
</dbReference>
<evidence type="ECO:0000259" key="3">
    <source>
        <dbReference type="Pfam" id="PF00817"/>
    </source>
</evidence>
<keyword evidence="5" id="KW-1185">Reference proteome</keyword>
<accession>A0A1I3UQ82</accession>
<dbReference type="Gene3D" id="3.40.1170.60">
    <property type="match status" value="1"/>
</dbReference>
<name>A0A1I3UQ82_9SPHI</name>
<dbReference type="RefSeq" id="WP_090631852.1">
    <property type="nucleotide sequence ID" value="NZ_FOQO01000015.1"/>
</dbReference>
<organism evidence="4 5">
    <name type="scientific">Parapedobacter indicus</name>
    <dbReference type="NCBI Taxonomy" id="1477437"/>
    <lineage>
        <taxon>Bacteria</taxon>
        <taxon>Pseudomonadati</taxon>
        <taxon>Bacteroidota</taxon>
        <taxon>Sphingobacteriia</taxon>
        <taxon>Sphingobacteriales</taxon>
        <taxon>Sphingobacteriaceae</taxon>
        <taxon>Parapedobacter</taxon>
    </lineage>
</organism>
<comment type="similarity">
    <text evidence="1">Belongs to the DNA polymerase type-Y family.</text>
</comment>
<evidence type="ECO:0000313" key="5">
    <source>
        <dbReference type="Proteomes" id="UP000198670"/>
    </source>
</evidence>
<dbReference type="PANTHER" id="PTHR35369:SF2">
    <property type="entry name" value="BLR3025 PROTEIN"/>
    <property type="match status" value="1"/>
</dbReference>
<dbReference type="Gene3D" id="3.30.70.270">
    <property type="match status" value="1"/>
</dbReference>
<dbReference type="EMBL" id="FOQO01000015">
    <property type="protein sequence ID" value="SFJ85025.1"/>
    <property type="molecule type" value="Genomic_DNA"/>
</dbReference>
<dbReference type="STRING" id="1477437.SAMN05444682_11511"/>
<dbReference type="InterPro" id="IPR043502">
    <property type="entry name" value="DNA/RNA_pol_sf"/>
</dbReference>
<dbReference type="Proteomes" id="UP000198670">
    <property type="component" value="Unassembled WGS sequence"/>
</dbReference>
<protein>
    <submittedName>
        <fullName evidence="4">Protein ImuB</fullName>
    </submittedName>
</protein>
<dbReference type="CDD" id="cd03468">
    <property type="entry name" value="PolY_like"/>
    <property type="match status" value="1"/>
</dbReference>
<dbReference type="Pfam" id="PF00817">
    <property type="entry name" value="IMS"/>
    <property type="match status" value="1"/>
</dbReference>
<reference evidence="4 5" key="1">
    <citation type="submission" date="2016-10" db="EMBL/GenBank/DDBJ databases">
        <authorList>
            <person name="de Groot N.N."/>
        </authorList>
    </citation>
    <scope>NUCLEOTIDE SEQUENCE [LARGE SCALE GENOMIC DNA]</scope>
    <source>
        <strain evidence="4 5">RK1</strain>
    </source>
</reference>
<evidence type="ECO:0000256" key="2">
    <source>
        <dbReference type="ARBA" id="ARBA00022763"/>
    </source>
</evidence>
<sequence>MEKRFASIWFPYLTTDRHTIRQPRLRKVPFVLAAPQHGRMVITEANGAAEAQGIARGMVVADAKACFPDLEVTDAKEDLNKRLLKVLGLWCIRYTPMVAMDPPDGLILDISGCAHLWKGENYYLKDIVVKLRKRGFHVRMAIAGTIGAAWAMARFGKNPIVDDGREIDALMPLPPAALRLEPEVVDRLHKLGLRTIGSFLHMPSSALRRRFGEGLPLRLRQALGREDEPILPLRPVPPYVERLPCLEPIRTAAGIEIAIGNLLEALCKRLSGEGRGLRIATLKCHRIDGNSVQVGITTSRATASIPHLMKLFAWKIPHIEPALGIELFVLEAGKVEEVDPVQEALWGGVPGLEDTALSELIDRLKGRRGVRAVYRYLPDEHHWPERSFREASSITEKPSTLWKSDRPRPTRLLASPEPIEVTAPIPDYPPMLFRHRGEAHTIRKADGPERIEREWWMDEGEHRDYYYVEDDKGRRYWLYRSGHYGDDRPQRWFLHGFFA</sequence>
<dbReference type="InterPro" id="IPR001126">
    <property type="entry name" value="UmuC"/>
</dbReference>
<proteinExistence type="inferred from homology"/>
<keyword evidence="2" id="KW-0227">DNA damage</keyword>
<evidence type="ECO:0000313" key="4">
    <source>
        <dbReference type="EMBL" id="SFJ85025.1"/>
    </source>
</evidence>
<feature type="domain" description="UmuC" evidence="3">
    <location>
        <begin position="18"/>
        <end position="152"/>
    </location>
</feature>
<dbReference type="AlphaFoldDB" id="A0A1I3UQ82"/>